<dbReference type="SUPFAM" id="SSF143791">
    <property type="entry name" value="DUSP-like"/>
    <property type="match status" value="1"/>
</dbReference>
<evidence type="ECO:0000313" key="11">
    <source>
        <dbReference type="Proteomes" id="UP000728032"/>
    </source>
</evidence>
<feature type="domain" description="USP" evidence="8">
    <location>
        <begin position="241"/>
        <end position="573"/>
    </location>
</feature>
<reference evidence="10" key="1">
    <citation type="submission" date="2020-11" db="EMBL/GenBank/DDBJ databases">
        <authorList>
            <person name="Tran Van P."/>
        </authorList>
    </citation>
    <scope>NUCLEOTIDE SEQUENCE</scope>
</reference>
<dbReference type="EC" id="3.4.19.12" evidence="3"/>
<comment type="catalytic activity">
    <reaction evidence="1">
        <text>Thiol-dependent hydrolysis of ester, thioester, amide, peptide and isopeptide bonds formed by the C-terminal Gly of ubiquitin (a 76-residue protein attached to proteins as an intracellular targeting signal).</text>
        <dbReference type="EC" id="3.4.19.12"/>
    </reaction>
</comment>
<evidence type="ECO:0000256" key="3">
    <source>
        <dbReference type="ARBA" id="ARBA00012759"/>
    </source>
</evidence>
<dbReference type="PANTHER" id="PTHR21646:SF24">
    <property type="entry name" value="UBIQUITIN CARBOXYL-TERMINAL HYDROLASE"/>
    <property type="match status" value="1"/>
</dbReference>
<dbReference type="SUPFAM" id="SSF54001">
    <property type="entry name" value="Cysteine proteinases"/>
    <property type="match status" value="1"/>
</dbReference>
<evidence type="ECO:0000256" key="7">
    <source>
        <dbReference type="ARBA" id="ARBA00022807"/>
    </source>
</evidence>
<dbReference type="EMBL" id="CAJPVJ010008710">
    <property type="protein sequence ID" value="CAG2172099.1"/>
    <property type="molecule type" value="Genomic_DNA"/>
</dbReference>
<accession>A0A7R9QRY0</accession>
<keyword evidence="4" id="KW-0645">Protease</keyword>
<dbReference type="SMART" id="SM00695">
    <property type="entry name" value="DUSP"/>
    <property type="match status" value="1"/>
</dbReference>
<dbReference type="Gene3D" id="3.10.20.90">
    <property type="entry name" value="Phosphatidylinositol 3-kinase Catalytic Subunit, Chain A, domain 1"/>
    <property type="match status" value="1"/>
</dbReference>
<comment type="similarity">
    <text evidence="2">Belongs to the peptidase C19 family.</text>
</comment>
<evidence type="ECO:0000259" key="9">
    <source>
        <dbReference type="PROSITE" id="PS51283"/>
    </source>
</evidence>
<feature type="non-terminal residue" evidence="10">
    <location>
        <position position="649"/>
    </location>
</feature>
<keyword evidence="6" id="KW-0378">Hydrolase</keyword>
<dbReference type="Pfam" id="PF00443">
    <property type="entry name" value="UCH"/>
    <property type="match status" value="1"/>
</dbReference>
<gene>
    <name evidence="10" type="ORF">ONB1V03_LOCUS11557</name>
</gene>
<dbReference type="InterPro" id="IPR035927">
    <property type="entry name" value="DUSP-like_sf"/>
</dbReference>
<keyword evidence="11" id="KW-1185">Reference proteome</keyword>
<dbReference type="PROSITE" id="PS51283">
    <property type="entry name" value="DUSP"/>
    <property type="match status" value="1"/>
</dbReference>
<dbReference type="Gene3D" id="3.30.2230.10">
    <property type="entry name" value="DUSP-like"/>
    <property type="match status" value="1"/>
</dbReference>
<keyword evidence="7" id="KW-0788">Thiol protease</keyword>
<dbReference type="PANTHER" id="PTHR21646">
    <property type="entry name" value="UBIQUITIN CARBOXYL-TERMINAL HYDROLASE"/>
    <property type="match status" value="1"/>
</dbReference>
<dbReference type="OrthoDB" id="265776at2759"/>
<evidence type="ECO:0000256" key="6">
    <source>
        <dbReference type="ARBA" id="ARBA00022801"/>
    </source>
</evidence>
<name>A0A7R9QRY0_9ACAR</name>
<evidence type="ECO:0000256" key="4">
    <source>
        <dbReference type="ARBA" id="ARBA00022670"/>
    </source>
</evidence>
<evidence type="ECO:0000256" key="1">
    <source>
        <dbReference type="ARBA" id="ARBA00000707"/>
    </source>
</evidence>
<feature type="domain" description="DUSP" evidence="9">
    <location>
        <begin position="16"/>
        <end position="121"/>
    </location>
</feature>
<dbReference type="Pfam" id="PF06337">
    <property type="entry name" value="DUSP"/>
    <property type="match status" value="1"/>
</dbReference>
<sequence length="649" mass="73030">MANNQHMNDEAMDCGSGAYDLRDVLRKLIQKPMTPGEHWYLLDIKWWQLCRLYLKDTERQLVRNPGPIDNSALFKSTNSWTLRNGLNEDIDYQFVPEEGWHLLVAEFGLLGAEHVISRPVIHRSRHSAYAMLEVYPLVLHVRPYGSTGDDNEIIVDDLSRATTLAQLTARLKTLMVVEVTAETRLWSNGCPLNASPTDDDQSLYDAGITKKSVVELEVRNRDGTWPSSASYRPTAAVPGVCGLINLGHTCFMNAALQCLSHTQPLTEYLLSGDYKRDLNRENPLGMGGQIADAYAALIGQLWSGCHTCVAATDFRMIVSIFAEQFQEFAEQDSQELMAFLLDGLNHDLNRVRHKSYVESREDTDDLTDQMLAEEQWLDYRRLHDSIIVDTFHGQLKSTIQCSHCQYTSRRFDPYCYLSLPLPEKRERRIDVTFVSTLPSMRSQTVGSEPMKVIRITGLCVPIDGVIADICKSVTTAVNECHAVDHTVHSESLLVTDVYNHRFYKIFDRHESYETGLTECDELVVYELQDANCPSVAVYLREVNADKTTGALFGRPFVVSITSDSDYESVYQSVIQHLLAFIPEGLDESTGSFGLALVNSFGSLDIKPVDPSNAFSSKNSLNYLAVDLPSNVRTLYNKSKARDVIKLPVP</sequence>
<dbReference type="Proteomes" id="UP000728032">
    <property type="component" value="Unassembled WGS sequence"/>
</dbReference>
<dbReference type="InterPro" id="IPR028889">
    <property type="entry name" value="USP"/>
</dbReference>
<dbReference type="AlphaFoldDB" id="A0A7R9QRY0"/>
<dbReference type="GO" id="GO:0006508">
    <property type="term" value="P:proteolysis"/>
    <property type="evidence" value="ECO:0007669"/>
    <property type="project" value="UniProtKB-KW"/>
</dbReference>
<dbReference type="EMBL" id="OC923535">
    <property type="protein sequence ID" value="CAD7654912.1"/>
    <property type="molecule type" value="Genomic_DNA"/>
</dbReference>
<dbReference type="GO" id="GO:0016579">
    <property type="term" value="P:protein deubiquitination"/>
    <property type="evidence" value="ECO:0007669"/>
    <property type="project" value="InterPro"/>
</dbReference>
<organism evidence="10">
    <name type="scientific">Oppiella nova</name>
    <dbReference type="NCBI Taxonomy" id="334625"/>
    <lineage>
        <taxon>Eukaryota</taxon>
        <taxon>Metazoa</taxon>
        <taxon>Ecdysozoa</taxon>
        <taxon>Arthropoda</taxon>
        <taxon>Chelicerata</taxon>
        <taxon>Arachnida</taxon>
        <taxon>Acari</taxon>
        <taxon>Acariformes</taxon>
        <taxon>Sarcoptiformes</taxon>
        <taxon>Oribatida</taxon>
        <taxon>Brachypylina</taxon>
        <taxon>Oppioidea</taxon>
        <taxon>Oppiidae</taxon>
        <taxon>Oppiella</taxon>
    </lineage>
</organism>
<dbReference type="PROSITE" id="PS50235">
    <property type="entry name" value="USP_3"/>
    <property type="match status" value="1"/>
</dbReference>
<dbReference type="InterPro" id="IPR006615">
    <property type="entry name" value="Pept_C19_DUSP"/>
</dbReference>
<dbReference type="InterPro" id="IPR001394">
    <property type="entry name" value="Peptidase_C19_UCH"/>
</dbReference>
<evidence type="ECO:0000259" key="8">
    <source>
        <dbReference type="PROSITE" id="PS50235"/>
    </source>
</evidence>
<evidence type="ECO:0000313" key="10">
    <source>
        <dbReference type="EMBL" id="CAD7654912.1"/>
    </source>
</evidence>
<evidence type="ECO:0000256" key="2">
    <source>
        <dbReference type="ARBA" id="ARBA00009085"/>
    </source>
</evidence>
<proteinExistence type="inferred from homology"/>
<evidence type="ECO:0000256" key="5">
    <source>
        <dbReference type="ARBA" id="ARBA00022786"/>
    </source>
</evidence>
<keyword evidence="5" id="KW-0833">Ubl conjugation pathway</keyword>
<dbReference type="InterPro" id="IPR050185">
    <property type="entry name" value="Ub_carboxyl-term_hydrolase"/>
</dbReference>
<dbReference type="Gene3D" id="3.90.70.10">
    <property type="entry name" value="Cysteine proteinases"/>
    <property type="match status" value="1"/>
</dbReference>
<protein>
    <recommendedName>
        <fullName evidence="3">ubiquitinyl hydrolase 1</fullName>
        <ecNumber evidence="3">3.4.19.12</ecNumber>
    </recommendedName>
</protein>
<dbReference type="GO" id="GO:0004843">
    <property type="term" value="F:cysteine-type deubiquitinase activity"/>
    <property type="evidence" value="ECO:0007669"/>
    <property type="project" value="UniProtKB-EC"/>
</dbReference>
<dbReference type="InterPro" id="IPR038765">
    <property type="entry name" value="Papain-like_cys_pep_sf"/>
</dbReference>